<dbReference type="SUPFAM" id="SSF48295">
    <property type="entry name" value="TrpR-like"/>
    <property type="match status" value="1"/>
</dbReference>
<feature type="compositionally biased region" description="Low complexity" evidence="1">
    <location>
        <begin position="91"/>
        <end position="105"/>
    </location>
</feature>
<name>A0A7G7BW52_9ACTN</name>
<evidence type="ECO:0000313" key="3">
    <source>
        <dbReference type="Proteomes" id="UP000515307"/>
    </source>
</evidence>
<evidence type="ECO:0000256" key="1">
    <source>
        <dbReference type="SAM" id="MobiDB-lite"/>
    </source>
</evidence>
<dbReference type="KEGG" id="sfiy:F0344_34390"/>
<accession>A0A7G7BW52</accession>
<sequence>MTSTKPAGSDPAPRPKRRSFSPEYKLRIVAEYDGAPRNEKGAVLRRERLYHSHVKEWRAARDAGALENLVDRRTGPARVKKSATEVENEKAAAAGGAAAEGPGPEQGRTRGDGKSFRALGNDLRERGLNPAAGPVVDEAFTGVEAQLGITAACRLTGRSRATHYRRLRPVPPRRARVPQVQPSALTAEERAAVVELMNSEGVRRACARADLGA</sequence>
<feature type="region of interest" description="Disordered" evidence="1">
    <location>
        <begin position="72"/>
        <end position="117"/>
    </location>
</feature>
<keyword evidence="3" id="KW-1185">Reference proteome</keyword>
<dbReference type="AlphaFoldDB" id="A0A7G7BW52"/>
<gene>
    <name evidence="2" type="ORF">F0344_34390</name>
</gene>
<dbReference type="EMBL" id="CP045703">
    <property type="protein sequence ID" value="QNE79567.1"/>
    <property type="molecule type" value="Genomic_DNA"/>
</dbReference>
<evidence type="ECO:0008006" key="4">
    <source>
        <dbReference type="Google" id="ProtNLM"/>
    </source>
</evidence>
<dbReference type="RefSeq" id="WP_185303048.1">
    <property type="nucleotide sequence ID" value="NZ_CP045703.1"/>
</dbReference>
<dbReference type="InterPro" id="IPR010921">
    <property type="entry name" value="Trp_repressor/repl_initiator"/>
</dbReference>
<dbReference type="GO" id="GO:0043565">
    <property type="term" value="F:sequence-specific DNA binding"/>
    <property type="evidence" value="ECO:0007669"/>
    <property type="project" value="InterPro"/>
</dbReference>
<proteinExistence type="predicted"/>
<evidence type="ECO:0000313" key="2">
    <source>
        <dbReference type="EMBL" id="QNE79567.1"/>
    </source>
</evidence>
<keyword evidence="2" id="KW-0614">Plasmid</keyword>
<reference evidence="3" key="1">
    <citation type="submission" date="2019-10" db="EMBL/GenBank/DDBJ databases">
        <title>Antimicrobial potential of Antarctic Bacteria.</title>
        <authorList>
            <person name="Benaud N."/>
            <person name="Edwards R.J."/>
            <person name="Ferrari B.C."/>
        </authorList>
    </citation>
    <scope>NUCLEOTIDE SEQUENCE [LARGE SCALE GENOMIC DNA]</scope>
    <source>
        <strain evidence="3">NBSH44</strain>
        <plasmid evidence="3">unnamed1</plasmid>
    </source>
</reference>
<feature type="region of interest" description="Disordered" evidence="1">
    <location>
        <begin position="1"/>
        <end position="22"/>
    </location>
</feature>
<protein>
    <recommendedName>
        <fullName evidence="4">Transposase</fullName>
    </recommendedName>
</protein>
<organism evidence="2 3">
    <name type="scientific">Streptomyces finlayi</name>
    <dbReference type="NCBI Taxonomy" id="67296"/>
    <lineage>
        <taxon>Bacteria</taxon>
        <taxon>Bacillati</taxon>
        <taxon>Actinomycetota</taxon>
        <taxon>Actinomycetes</taxon>
        <taxon>Kitasatosporales</taxon>
        <taxon>Streptomycetaceae</taxon>
        <taxon>Streptomyces</taxon>
    </lineage>
</organism>
<geneLocation type="plasmid" evidence="2 3">
    <name>unnamed1</name>
</geneLocation>
<dbReference type="Proteomes" id="UP000515307">
    <property type="component" value="Plasmid unnamed1"/>
</dbReference>